<proteinExistence type="predicted"/>
<name>A0A1B7NXY8_9EURO</name>
<dbReference type="EMBL" id="LGUA01000438">
    <property type="protein sequence ID" value="OAX81635.1"/>
    <property type="molecule type" value="Genomic_DNA"/>
</dbReference>
<evidence type="ECO:0000256" key="2">
    <source>
        <dbReference type="SAM" id="SignalP"/>
    </source>
</evidence>
<accession>A0A1B7NXY8</accession>
<organism evidence="3 4">
    <name type="scientific">Emergomyces africanus</name>
    <dbReference type="NCBI Taxonomy" id="1955775"/>
    <lineage>
        <taxon>Eukaryota</taxon>
        <taxon>Fungi</taxon>
        <taxon>Dikarya</taxon>
        <taxon>Ascomycota</taxon>
        <taxon>Pezizomycotina</taxon>
        <taxon>Eurotiomycetes</taxon>
        <taxon>Eurotiomycetidae</taxon>
        <taxon>Onygenales</taxon>
        <taxon>Ajellomycetaceae</taxon>
        <taxon>Emergomyces</taxon>
    </lineage>
</organism>
<dbReference type="AlphaFoldDB" id="A0A1B7NXY8"/>
<protein>
    <submittedName>
        <fullName evidence="3">Uncharacterized protein</fullName>
    </submittedName>
</protein>
<gene>
    <name evidence="3" type="ORF">ACJ72_04024</name>
</gene>
<reference evidence="3 4" key="1">
    <citation type="submission" date="2015-07" db="EMBL/GenBank/DDBJ databases">
        <title>Emmonsia species relationships and genome sequence.</title>
        <authorList>
            <person name="Cuomo C.A."/>
            <person name="Schwartz I.S."/>
            <person name="Kenyon C."/>
            <person name="de Hoog G.S."/>
            <person name="Govender N.P."/>
            <person name="Botha A."/>
            <person name="Moreno L."/>
            <person name="de Vries M."/>
            <person name="Munoz J.F."/>
            <person name="Stielow J.B."/>
        </authorList>
    </citation>
    <scope>NUCLEOTIDE SEQUENCE [LARGE SCALE GENOMIC DNA]</scope>
    <source>
        <strain evidence="3 4">CBS 136260</strain>
    </source>
</reference>
<dbReference type="Proteomes" id="UP000091918">
    <property type="component" value="Unassembled WGS sequence"/>
</dbReference>
<dbReference type="OrthoDB" id="2906425at2759"/>
<feature type="chain" id="PRO_5008598276" evidence="2">
    <location>
        <begin position="17"/>
        <end position="147"/>
    </location>
</feature>
<keyword evidence="2" id="KW-0732">Signal</keyword>
<keyword evidence="4" id="KW-1185">Reference proteome</keyword>
<feature type="signal peptide" evidence="2">
    <location>
        <begin position="1"/>
        <end position="16"/>
    </location>
</feature>
<evidence type="ECO:0000313" key="3">
    <source>
        <dbReference type="EMBL" id="OAX81635.1"/>
    </source>
</evidence>
<feature type="region of interest" description="Disordered" evidence="1">
    <location>
        <begin position="128"/>
        <end position="147"/>
    </location>
</feature>
<evidence type="ECO:0000256" key="1">
    <source>
        <dbReference type="SAM" id="MobiDB-lite"/>
    </source>
</evidence>
<evidence type="ECO:0000313" key="4">
    <source>
        <dbReference type="Proteomes" id="UP000091918"/>
    </source>
</evidence>
<sequence>MRKFLKRFALLVVSRALPVPLNLTLDLHYEAVEKSIDFVKAVPNSFKSPTVWSEDLQAHKSKKTQSSGALSHHDQLSLPRLPIYNIIISPAPGSPRRKHLRGLYKSPTEILGIIDWEPTELAPLYHQARQPQASGLRCPPTSRPRKA</sequence>
<comment type="caution">
    <text evidence="3">The sequence shown here is derived from an EMBL/GenBank/DDBJ whole genome shotgun (WGS) entry which is preliminary data.</text>
</comment>